<keyword evidence="6" id="KW-0677">Repeat</keyword>
<evidence type="ECO:0000256" key="2">
    <source>
        <dbReference type="ARBA" id="ARBA00008054"/>
    </source>
</evidence>
<dbReference type="InterPro" id="IPR013649">
    <property type="entry name" value="Integrin_alpha_Ig-like_1"/>
</dbReference>
<dbReference type="Gene3D" id="2.130.10.130">
    <property type="entry name" value="Integrin alpha, N-terminal"/>
    <property type="match status" value="1"/>
</dbReference>
<dbReference type="Proteomes" id="UP000694544">
    <property type="component" value="Unplaced"/>
</dbReference>
<feature type="transmembrane region" description="Helical" evidence="16">
    <location>
        <begin position="711"/>
        <end position="733"/>
    </location>
</feature>
<keyword evidence="5" id="KW-0732">Signal</keyword>
<dbReference type="InterPro" id="IPR048285">
    <property type="entry name" value="Integrin_alpha_Ig-like_2"/>
</dbReference>
<evidence type="ECO:0000259" key="17">
    <source>
        <dbReference type="Pfam" id="PF08441"/>
    </source>
</evidence>
<organism evidence="20 21">
    <name type="scientific">Moschus moschiferus</name>
    <name type="common">Siberian musk deer</name>
    <name type="synonym">Moschus sibiricus</name>
    <dbReference type="NCBI Taxonomy" id="68415"/>
    <lineage>
        <taxon>Eukaryota</taxon>
        <taxon>Metazoa</taxon>
        <taxon>Chordata</taxon>
        <taxon>Craniata</taxon>
        <taxon>Vertebrata</taxon>
        <taxon>Euteleostomi</taxon>
        <taxon>Mammalia</taxon>
        <taxon>Eutheria</taxon>
        <taxon>Laurasiatheria</taxon>
        <taxon>Artiodactyla</taxon>
        <taxon>Ruminantia</taxon>
        <taxon>Pecora</taxon>
        <taxon>Moschidae</taxon>
        <taxon>Moschus</taxon>
    </lineage>
</organism>
<dbReference type="InterPro" id="IPR013517">
    <property type="entry name" value="FG-GAP"/>
</dbReference>
<feature type="repeat" description="FG-GAP" evidence="15">
    <location>
        <begin position="196"/>
        <end position="256"/>
    </location>
</feature>
<dbReference type="PANTHER" id="PTHR23220">
    <property type="entry name" value="INTEGRIN ALPHA"/>
    <property type="match status" value="1"/>
</dbReference>
<dbReference type="InterPro" id="IPR028994">
    <property type="entry name" value="Integrin_alpha_N"/>
</dbReference>
<dbReference type="FunFam" id="1.20.5.930:FF:000004">
    <property type="entry name" value="Integrin subunit alpha M"/>
    <property type="match status" value="1"/>
</dbReference>
<dbReference type="Pfam" id="PF00357">
    <property type="entry name" value="Integrin_alpha"/>
    <property type="match status" value="1"/>
</dbReference>
<dbReference type="FunFam" id="2.60.40.1460:FF:000001">
    <property type="entry name" value="Integrin, alpha V"/>
    <property type="match status" value="1"/>
</dbReference>
<keyword evidence="9 16" id="KW-1133">Transmembrane helix</keyword>
<dbReference type="GO" id="GO:0033627">
    <property type="term" value="P:cell adhesion mediated by integrin"/>
    <property type="evidence" value="ECO:0007669"/>
    <property type="project" value="TreeGrafter"/>
</dbReference>
<dbReference type="GO" id="GO:0007160">
    <property type="term" value="P:cell-matrix adhesion"/>
    <property type="evidence" value="ECO:0007669"/>
    <property type="project" value="TreeGrafter"/>
</dbReference>
<dbReference type="Pfam" id="PF08441">
    <property type="entry name" value="Integrin_A_Ig_1"/>
    <property type="match status" value="1"/>
</dbReference>
<evidence type="ECO:0000256" key="16">
    <source>
        <dbReference type="RuleBase" id="RU003762"/>
    </source>
</evidence>
<keyword evidence="14" id="KW-0325">Glycoprotein</keyword>
<reference evidence="20" key="2">
    <citation type="submission" date="2025-09" db="UniProtKB">
        <authorList>
            <consortium name="Ensembl"/>
        </authorList>
    </citation>
    <scope>IDENTIFICATION</scope>
</reference>
<evidence type="ECO:0000313" key="21">
    <source>
        <dbReference type="Proteomes" id="UP000694544"/>
    </source>
</evidence>
<evidence type="ECO:0000259" key="18">
    <source>
        <dbReference type="Pfam" id="PF20805"/>
    </source>
</evidence>
<dbReference type="InterPro" id="IPR013519">
    <property type="entry name" value="Int_alpha_beta-p"/>
</dbReference>
<dbReference type="GO" id="GO:0005178">
    <property type="term" value="F:integrin binding"/>
    <property type="evidence" value="ECO:0007669"/>
    <property type="project" value="TreeGrafter"/>
</dbReference>
<dbReference type="PROSITE" id="PS51470">
    <property type="entry name" value="FG_GAP"/>
    <property type="match status" value="3"/>
</dbReference>
<evidence type="ECO:0000256" key="8">
    <source>
        <dbReference type="ARBA" id="ARBA00022889"/>
    </source>
</evidence>
<evidence type="ECO:0000256" key="9">
    <source>
        <dbReference type="ARBA" id="ARBA00022989"/>
    </source>
</evidence>
<feature type="repeat" description="FG-GAP" evidence="15">
    <location>
        <begin position="133"/>
        <end position="191"/>
    </location>
</feature>
<dbReference type="PROSITE" id="PS00242">
    <property type="entry name" value="INTEGRIN_ALPHA"/>
    <property type="match status" value="1"/>
</dbReference>
<evidence type="ECO:0000256" key="6">
    <source>
        <dbReference type="ARBA" id="ARBA00022737"/>
    </source>
</evidence>
<evidence type="ECO:0000256" key="7">
    <source>
        <dbReference type="ARBA" id="ARBA00022837"/>
    </source>
</evidence>
<dbReference type="Gene3D" id="2.60.40.1460">
    <property type="entry name" value="Integrin domains. Chain A, domain 2"/>
    <property type="match status" value="1"/>
</dbReference>
<evidence type="ECO:0000256" key="14">
    <source>
        <dbReference type="ARBA" id="ARBA00023180"/>
    </source>
</evidence>
<evidence type="ECO:0000259" key="19">
    <source>
        <dbReference type="Pfam" id="PF21520"/>
    </source>
</evidence>
<keyword evidence="7" id="KW-0106">Calcium</keyword>
<protein>
    <submittedName>
        <fullName evidence="20">Integrin subunit alpha M</fullName>
    </submittedName>
</protein>
<dbReference type="SUPFAM" id="SSF69179">
    <property type="entry name" value="Integrin domains"/>
    <property type="match status" value="3"/>
</dbReference>
<dbReference type="PANTHER" id="PTHR23220:SF130">
    <property type="entry name" value="INTEGRIN ALPHA-M"/>
    <property type="match status" value="1"/>
</dbReference>
<keyword evidence="8 16" id="KW-0130">Cell adhesion</keyword>
<evidence type="ECO:0000256" key="5">
    <source>
        <dbReference type="ARBA" id="ARBA00022729"/>
    </source>
</evidence>
<proteinExistence type="inferred from homology"/>
<dbReference type="GO" id="GO:0007229">
    <property type="term" value="P:integrin-mediated signaling pathway"/>
    <property type="evidence" value="ECO:0007669"/>
    <property type="project" value="UniProtKB-KW"/>
</dbReference>
<dbReference type="InterPro" id="IPR000413">
    <property type="entry name" value="Integrin_alpha"/>
</dbReference>
<dbReference type="GO" id="GO:0046872">
    <property type="term" value="F:metal ion binding"/>
    <property type="evidence" value="ECO:0007669"/>
    <property type="project" value="UniProtKB-KW"/>
</dbReference>
<dbReference type="AlphaFoldDB" id="A0A8C6CV52"/>
<keyword evidence="10 16" id="KW-0401">Integrin</keyword>
<dbReference type="PRINTS" id="PR01185">
    <property type="entry name" value="INTEGRINA"/>
</dbReference>
<comment type="similarity">
    <text evidence="2 16">Belongs to the integrin alpha chain family.</text>
</comment>
<dbReference type="InterPro" id="IPR048633">
    <property type="entry name" value="ITGAX-like_Ig_3"/>
</dbReference>
<dbReference type="GO" id="GO:0008305">
    <property type="term" value="C:integrin complex"/>
    <property type="evidence" value="ECO:0007669"/>
    <property type="project" value="InterPro"/>
</dbReference>
<dbReference type="Gene3D" id="1.20.5.930">
    <property type="entry name" value="Bicelle-embedded integrin alpha(iib) transmembrane segment"/>
    <property type="match status" value="1"/>
</dbReference>
<dbReference type="Pfam" id="PF20805">
    <property type="entry name" value="Integrin_A_Ig_2"/>
    <property type="match status" value="1"/>
</dbReference>
<keyword evidence="3 16" id="KW-0812">Transmembrane</keyword>
<evidence type="ECO:0000256" key="1">
    <source>
        <dbReference type="ARBA" id="ARBA00004479"/>
    </source>
</evidence>
<keyword evidence="12" id="KW-1015">Disulfide bond</keyword>
<name>A0A8C6CV52_MOSMO</name>
<comment type="subcellular location">
    <subcellularLocation>
        <location evidence="1 16">Membrane</location>
        <topology evidence="1 16">Single-pass type I membrane protein</topology>
    </subcellularLocation>
</comment>
<evidence type="ECO:0000256" key="10">
    <source>
        <dbReference type="ARBA" id="ARBA00023037"/>
    </source>
</evidence>
<dbReference type="Pfam" id="PF21520">
    <property type="entry name" value="ITGAX-like_Ig_3"/>
    <property type="match status" value="1"/>
</dbReference>
<dbReference type="Gene3D" id="2.60.40.1530">
    <property type="entry name" value="ntegrin, alpha v. Chain A, domain 4"/>
    <property type="match status" value="1"/>
</dbReference>
<dbReference type="GO" id="GO:0098609">
    <property type="term" value="P:cell-cell adhesion"/>
    <property type="evidence" value="ECO:0007669"/>
    <property type="project" value="TreeGrafter"/>
</dbReference>
<evidence type="ECO:0000256" key="13">
    <source>
        <dbReference type="ARBA" id="ARBA00023170"/>
    </source>
</evidence>
<feature type="domain" description="Integrin alpha first immunoglubulin-like" evidence="17">
    <location>
        <begin position="241"/>
        <end position="388"/>
    </location>
</feature>
<dbReference type="Ensembl" id="ENSMMST00000003204.1">
    <property type="protein sequence ID" value="ENSMMSP00000002936.1"/>
    <property type="gene ID" value="ENSMMSG00000001084.1"/>
</dbReference>
<evidence type="ECO:0000256" key="3">
    <source>
        <dbReference type="ARBA" id="ARBA00022692"/>
    </source>
</evidence>
<dbReference type="Pfam" id="PF01839">
    <property type="entry name" value="FG-GAP"/>
    <property type="match status" value="2"/>
</dbReference>
<evidence type="ECO:0000313" key="20">
    <source>
        <dbReference type="Ensembl" id="ENSMMSP00000002936.1"/>
    </source>
</evidence>
<feature type="domain" description="Integrin alpha-X-like third Ig-like" evidence="19">
    <location>
        <begin position="532"/>
        <end position="706"/>
    </location>
</feature>
<keyword evidence="11 16" id="KW-0472">Membrane</keyword>
<feature type="repeat" description="FG-GAP" evidence="15">
    <location>
        <begin position="69"/>
        <end position="129"/>
    </location>
</feature>
<dbReference type="Gene3D" id="2.60.40.1510">
    <property type="entry name" value="ntegrin, alpha v. Chain A, domain 3"/>
    <property type="match status" value="1"/>
</dbReference>
<keyword evidence="13 16" id="KW-0675">Receptor</keyword>
<evidence type="ECO:0000256" key="4">
    <source>
        <dbReference type="ARBA" id="ARBA00022723"/>
    </source>
</evidence>
<accession>A0A8C6CV52</accession>
<dbReference type="SMART" id="SM00191">
    <property type="entry name" value="Int_alpha"/>
    <property type="match status" value="4"/>
</dbReference>
<sequence length="757" mass="83785">AGGAFLHTLTGKITFINTTRIDSDMNDAYLGYAAEVTLRNRVQNLFLGAPRYQHIGLVVIFRQNAGVWEKNAEIKGSQIGSYFGASLRSVDVNRDGSPDLVLIGAPHFYEQMRGGQVSVCPFPRGVSTKWQCDAVLRGEPGHPWGRFGAALTALGDVNGDRLADVAIGAPGEQENQGVVYLFHGTSELGISPSHSQRITGSQISPRLQYFGQSLSGGQDLTMDGLVDLAVGAQGHVLLLRSQPVLKVEVMMEFTPKEVKRNVYECRDPVVKGQIAGHVKVCLQNFIKNLDFSTITYDLALDPGRPHSRAIFDETQNNTRRHVETLRLNQKCETLMLRLLDCVEDSVTPIALRLNFSLVGEPTHNYGGLRPVLAVEALRLFTASLPFEKNCGNDTVCQDDLSITFNFMDLDTLVVGGPRDLNVTLTVRNQGEDSYRTQVTFFYPSGLSYRRVSGGQNQRSHRSWRLTCESDVSTEGSGILKSTSCSINHPIFPDNSEADSQFSRAGQSSLFPFSENNMPGNSKTQFQLELPVKYAVYMVVTSLEASTKYLNFTASEKTRHVMEHQYQFNNLGRKKLPISVVFWIPIRLNKMTVWSQPQSVSAGCHTTEVAPRHSDFLAELKKSPVLNCSIAVCQRIQCAIPSFGVQEEFKVTLKSNLSFDWYIKTSHNHLQVASKAEILFDESEFTLLPGQDAFVMAQTETKVESYEVHNPVPLIVGSSVGGLVLLALISAGLYKLGFFKRQYKDMMTEAGPDVATPQ</sequence>
<dbReference type="InterPro" id="IPR032695">
    <property type="entry name" value="Integrin_dom_sf"/>
</dbReference>
<keyword evidence="21" id="KW-1185">Reference proteome</keyword>
<evidence type="ECO:0000256" key="12">
    <source>
        <dbReference type="ARBA" id="ARBA00023157"/>
    </source>
</evidence>
<dbReference type="SUPFAM" id="SSF69318">
    <property type="entry name" value="Integrin alpha N-terminal domain"/>
    <property type="match status" value="1"/>
</dbReference>
<dbReference type="GO" id="GO:0009897">
    <property type="term" value="C:external side of plasma membrane"/>
    <property type="evidence" value="ECO:0007669"/>
    <property type="project" value="TreeGrafter"/>
</dbReference>
<feature type="domain" description="Integrin alpha second immunoglobulin-like" evidence="18">
    <location>
        <begin position="390"/>
        <end position="489"/>
    </location>
</feature>
<dbReference type="InterPro" id="IPR018184">
    <property type="entry name" value="Integrin_alpha_C_CS"/>
</dbReference>
<keyword evidence="4" id="KW-0479">Metal-binding</keyword>
<evidence type="ECO:0000256" key="15">
    <source>
        <dbReference type="PROSITE-ProRule" id="PRU00803"/>
    </source>
</evidence>
<evidence type="ECO:0000256" key="11">
    <source>
        <dbReference type="ARBA" id="ARBA00023136"/>
    </source>
</evidence>
<reference evidence="20" key="1">
    <citation type="submission" date="2025-08" db="UniProtKB">
        <authorList>
            <consortium name="Ensembl"/>
        </authorList>
    </citation>
    <scope>IDENTIFICATION</scope>
</reference>
<dbReference type="GeneTree" id="ENSGT00940000161282"/>